<dbReference type="Gene3D" id="1.20.1250.20">
    <property type="entry name" value="MFS general substrate transporter like domains"/>
    <property type="match status" value="1"/>
</dbReference>
<protein>
    <submittedName>
        <fullName evidence="1">Integral membrane nitrite extrusion domain protein</fullName>
    </submittedName>
</protein>
<reference evidence="1 2" key="1">
    <citation type="submission" date="2014-01" db="EMBL/GenBank/DDBJ databases">
        <authorList>
            <person name="Dobos K."/>
            <person name="Lenaerts A."/>
            <person name="Ordway D."/>
            <person name="DeGroote M.A."/>
            <person name="Parker T."/>
            <person name="Sizemore C."/>
            <person name="Tallon L.J."/>
            <person name="Sadzewicz L.K."/>
            <person name="Sengamalay N."/>
            <person name="Fraser C.M."/>
            <person name="Hine E."/>
            <person name="Shefchek K.A."/>
            <person name="Das S.P."/>
            <person name="Tettelin H."/>
        </authorList>
    </citation>
    <scope>NUCLEOTIDE SEQUENCE [LARGE SCALE GENOMIC DNA]</scope>
    <source>
        <strain evidence="1 2">Harvey</strain>
    </source>
</reference>
<proteinExistence type="predicted"/>
<gene>
    <name evidence="1" type="primary">narK3_2</name>
    <name evidence="1" type="ORF">I551_1927</name>
</gene>
<organism evidence="1 2">
    <name type="scientific">Mycobacterium ulcerans str. Harvey</name>
    <dbReference type="NCBI Taxonomy" id="1299332"/>
    <lineage>
        <taxon>Bacteria</taxon>
        <taxon>Bacillati</taxon>
        <taxon>Actinomycetota</taxon>
        <taxon>Actinomycetes</taxon>
        <taxon>Mycobacteriales</taxon>
        <taxon>Mycobacteriaceae</taxon>
        <taxon>Mycobacterium</taxon>
        <taxon>Mycobacterium ulcerans group</taxon>
    </lineage>
</organism>
<dbReference type="InterPro" id="IPR036259">
    <property type="entry name" value="MFS_trans_sf"/>
</dbReference>
<sequence length="81" mass="8577">MTGCGRANYAASMTNTNAFYPHRRKGFALGFNAGAGNLGVPMIQLVGLLVIAIAGYHQPYWVCGLPVAVDGRRRRSGPPDG</sequence>
<dbReference type="Proteomes" id="UP000020681">
    <property type="component" value="Unassembled WGS sequence"/>
</dbReference>
<keyword evidence="2" id="KW-1185">Reference proteome</keyword>
<accession>A0ABN0R3C8</accession>
<evidence type="ECO:0000313" key="1">
    <source>
        <dbReference type="EMBL" id="EUA91560.1"/>
    </source>
</evidence>
<name>A0ABN0R3C8_MYCUL</name>
<evidence type="ECO:0000313" key="2">
    <source>
        <dbReference type="Proteomes" id="UP000020681"/>
    </source>
</evidence>
<comment type="caution">
    <text evidence="1">The sequence shown here is derived from an EMBL/GenBank/DDBJ whole genome shotgun (WGS) entry which is preliminary data.</text>
</comment>
<dbReference type="EMBL" id="JAOL01000087">
    <property type="protein sequence ID" value="EUA91560.1"/>
    <property type="molecule type" value="Genomic_DNA"/>
</dbReference>
<dbReference type="SUPFAM" id="SSF103473">
    <property type="entry name" value="MFS general substrate transporter"/>
    <property type="match status" value="1"/>
</dbReference>